<comment type="caution">
    <text evidence="1">The sequence shown here is derived from an EMBL/GenBank/DDBJ whole genome shotgun (WGS) entry which is preliminary data.</text>
</comment>
<dbReference type="EMBL" id="RCCP01000003">
    <property type="protein sequence ID" value="RLJ86706.1"/>
    <property type="molecule type" value="Genomic_DNA"/>
</dbReference>
<proteinExistence type="predicted"/>
<dbReference type="InterPro" id="IPR036983">
    <property type="entry name" value="AIM24_sf"/>
</dbReference>
<sequence length="230" mass="25439">MSKYSIKQFVQQTKQEESARDFFELETDRLLEVNLNGQVWAKAGSMISYEGNIKFEREGMLEHGLGKFVKKALSGEGAQLMKANGQGKLYVADSGKKITILDLEGESIFINGNDLLAFQNGLDWDIKLMRRVAGMMAGGLFNVRLEGHGLVAFTSHYEPLTLLVTPDTPVFTDPNATVAWSGNLEPDFVTDVQLKSFFGRGSGESVQMKFSGNGFVVVQPFEEIYHAPQG</sequence>
<dbReference type="Gene3D" id="3.60.160.10">
    <property type="entry name" value="Mitochondrial biogenesis AIM24"/>
    <property type="match status" value="1"/>
</dbReference>
<name>A0A497YFU1_9BACL</name>
<dbReference type="RefSeq" id="WP_121300463.1">
    <property type="nucleotide sequence ID" value="NZ_QBEW01000042.1"/>
</dbReference>
<protein>
    <submittedName>
        <fullName evidence="1">Uncharacterized protein (AIM24 family)</fullName>
    </submittedName>
</protein>
<keyword evidence="2" id="KW-1185">Reference proteome</keyword>
<dbReference type="Proteomes" id="UP000280791">
    <property type="component" value="Unassembled WGS sequence"/>
</dbReference>
<dbReference type="SUPFAM" id="SSF51219">
    <property type="entry name" value="TRAP-like"/>
    <property type="match status" value="1"/>
</dbReference>
<dbReference type="InterPro" id="IPR016031">
    <property type="entry name" value="Trp_RNA-bd_attenuator-like_dom"/>
</dbReference>
<reference evidence="1 2" key="1">
    <citation type="submission" date="2018-10" db="EMBL/GenBank/DDBJ databases">
        <title>Genomic Encyclopedia of Type Strains, Phase IV (KMG-IV): sequencing the most valuable type-strain genomes for metagenomic binning, comparative biology and taxonomic classification.</title>
        <authorList>
            <person name="Goeker M."/>
        </authorList>
    </citation>
    <scope>NUCLEOTIDE SEQUENCE [LARGE SCALE GENOMIC DNA]</scope>
    <source>
        <strain evidence="1 2">DSM 20549</strain>
    </source>
</reference>
<dbReference type="OrthoDB" id="8707822at2"/>
<evidence type="ECO:0000313" key="1">
    <source>
        <dbReference type="EMBL" id="RLJ86706.1"/>
    </source>
</evidence>
<evidence type="ECO:0000313" key="2">
    <source>
        <dbReference type="Proteomes" id="UP000280791"/>
    </source>
</evidence>
<organism evidence="1 2">
    <name type="scientific">Planococcus citreus</name>
    <dbReference type="NCBI Taxonomy" id="1373"/>
    <lineage>
        <taxon>Bacteria</taxon>
        <taxon>Bacillati</taxon>
        <taxon>Bacillota</taxon>
        <taxon>Bacilli</taxon>
        <taxon>Bacillales</taxon>
        <taxon>Caryophanaceae</taxon>
        <taxon>Planococcus</taxon>
    </lineage>
</organism>
<dbReference type="InterPro" id="IPR002838">
    <property type="entry name" value="AIM24"/>
</dbReference>
<gene>
    <name evidence="1" type="ORF">DFR62_2309</name>
</gene>
<dbReference type="PANTHER" id="PTHR38074">
    <property type="entry name" value="ALTERED INHERITANCE OF MITOCHONDRIA PROTEIN 24, MITOCHONDRIAL"/>
    <property type="match status" value="1"/>
</dbReference>
<accession>A0A497YFU1</accession>
<dbReference type="AlphaFoldDB" id="A0A497YFU1"/>
<dbReference type="Pfam" id="PF01987">
    <property type="entry name" value="AIM24"/>
    <property type="match status" value="1"/>
</dbReference>
<dbReference type="PANTHER" id="PTHR38074:SF1">
    <property type="entry name" value="ALTERED INHERITANCE OF MITOCHONDRIA PROTEIN 24, MITOCHONDRIAL"/>
    <property type="match status" value="1"/>
</dbReference>